<evidence type="ECO:0000259" key="2">
    <source>
        <dbReference type="Pfam" id="PF08547"/>
    </source>
</evidence>
<dbReference type="Proteomes" id="UP000321578">
    <property type="component" value="Unassembled WGS sequence"/>
</dbReference>
<dbReference type="RefSeq" id="WP_147087720.1">
    <property type="nucleotide sequence ID" value="NZ_VORM01000024.1"/>
</dbReference>
<evidence type="ECO:0000256" key="1">
    <source>
        <dbReference type="ARBA" id="ARBA00007884"/>
    </source>
</evidence>
<dbReference type="InterPro" id="IPR013857">
    <property type="entry name" value="NADH-UbQ_OxRdtase-assoc_prot30"/>
</dbReference>
<gene>
    <name evidence="3" type="ORF">ESY86_16190</name>
</gene>
<dbReference type="AlphaFoldDB" id="A0A5C6ZDG4"/>
<dbReference type="SUPFAM" id="SSF49785">
    <property type="entry name" value="Galactose-binding domain-like"/>
    <property type="match status" value="1"/>
</dbReference>
<feature type="domain" description="NADH:ubiquinone oxidoreductase intermediate-associated protein 30" evidence="2">
    <location>
        <begin position="4"/>
        <end position="152"/>
    </location>
</feature>
<evidence type="ECO:0000313" key="4">
    <source>
        <dbReference type="Proteomes" id="UP000321578"/>
    </source>
</evidence>
<dbReference type="PANTHER" id="PTHR13194:SF19">
    <property type="entry name" value="NAD(P)-BINDING ROSSMANN-FOLD SUPERFAMILY PROTEIN"/>
    <property type="match status" value="1"/>
</dbReference>
<protein>
    <submittedName>
        <fullName evidence="3">CIA30 family protein</fullName>
    </submittedName>
</protein>
<dbReference type="Pfam" id="PF08547">
    <property type="entry name" value="CIA30"/>
    <property type="match status" value="1"/>
</dbReference>
<keyword evidence="4" id="KW-1185">Reference proteome</keyword>
<reference evidence="3 4" key="1">
    <citation type="submission" date="2019-08" db="EMBL/GenBank/DDBJ databases">
        <title>Genomes of Subsaximicrobium wynnwilliamsii strains.</title>
        <authorList>
            <person name="Bowman J.P."/>
        </authorList>
    </citation>
    <scope>NUCLEOTIDE SEQUENCE [LARGE SCALE GENOMIC DNA]</scope>
    <source>
        <strain evidence="3 4">2-80-2</strain>
    </source>
</reference>
<organism evidence="3 4">
    <name type="scientific">Subsaximicrobium wynnwilliamsii</name>
    <dbReference type="NCBI Taxonomy" id="291179"/>
    <lineage>
        <taxon>Bacteria</taxon>
        <taxon>Pseudomonadati</taxon>
        <taxon>Bacteroidota</taxon>
        <taxon>Flavobacteriia</taxon>
        <taxon>Flavobacteriales</taxon>
        <taxon>Flavobacteriaceae</taxon>
        <taxon>Subsaximicrobium</taxon>
    </lineage>
</organism>
<sequence length="160" mass="18720">MTLFDFTPNADVSNWKIIDDVVMGGRSNGDFKLNAKGYGEFYGRISLENNGGFSSLRYNFKTKSSSDFSKFILKIKGDGKNYQFRVKTNRSDDASYVFEFETTKEWMTIDIPFNKMQPQYRGRKLDRPNYPGKEMEEVTFLIGNKKEESFMLLMDWIKLE</sequence>
<dbReference type="InterPro" id="IPR039131">
    <property type="entry name" value="NDUFAF1"/>
</dbReference>
<dbReference type="Gene3D" id="2.60.120.430">
    <property type="entry name" value="Galactose-binding lectin"/>
    <property type="match status" value="1"/>
</dbReference>
<comment type="caution">
    <text evidence="3">The sequence shown here is derived from an EMBL/GenBank/DDBJ whole genome shotgun (WGS) entry which is preliminary data.</text>
</comment>
<accession>A0A5C6ZDG4</accession>
<name>A0A5C6ZDG4_9FLAO</name>
<proteinExistence type="inferred from homology"/>
<dbReference type="InterPro" id="IPR008979">
    <property type="entry name" value="Galactose-bd-like_sf"/>
</dbReference>
<dbReference type="EMBL" id="VORO01000022">
    <property type="protein sequence ID" value="TXD87576.1"/>
    <property type="molecule type" value="Genomic_DNA"/>
</dbReference>
<dbReference type="PANTHER" id="PTHR13194">
    <property type="entry name" value="COMPLEX I INTERMEDIATE-ASSOCIATED PROTEIN 30"/>
    <property type="match status" value="1"/>
</dbReference>
<dbReference type="OrthoDB" id="442188at2"/>
<comment type="similarity">
    <text evidence="1">Belongs to the CIA30 family.</text>
</comment>
<evidence type="ECO:0000313" key="3">
    <source>
        <dbReference type="EMBL" id="TXD87576.1"/>
    </source>
</evidence>